<organism evidence="2 3">
    <name type="scientific">Fusarium floridanum</name>
    <dbReference type="NCBI Taxonomy" id="1325733"/>
    <lineage>
        <taxon>Eukaryota</taxon>
        <taxon>Fungi</taxon>
        <taxon>Dikarya</taxon>
        <taxon>Ascomycota</taxon>
        <taxon>Pezizomycotina</taxon>
        <taxon>Sordariomycetes</taxon>
        <taxon>Hypocreomycetidae</taxon>
        <taxon>Hypocreales</taxon>
        <taxon>Nectriaceae</taxon>
        <taxon>Fusarium</taxon>
        <taxon>Fusarium solani species complex</taxon>
    </lineage>
</organism>
<proteinExistence type="predicted"/>
<feature type="region of interest" description="Disordered" evidence="1">
    <location>
        <begin position="1"/>
        <end position="42"/>
    </location>
</feature>
<evidence type="ECO:0000313" key="3">
    <source>
        <dbReference type="Proteomes" id="UP000287972"/>
    </source>
</evidence>
<evidence type="ECO:0000313" key="2">
    <source>
        <dbReference type="EMBL" id="RSL42930.1"/>
    </source>
</evidence>
<accession>A0A428NQB0</accession>
<sequence>MSERTPSRFPSHGQGSYGQFQLDSAQPPNRGPRQKPQSPQDAAFSRLDVCIPKNEDQWQAARRNHGFETPEDVCTTVSALIQDGLLPPDLQRFVYIAVCCVECRKDEDEAFRNYRARTQAKSCSDLTIRNYMSLVRGIIALIDQRYSIIQHRAFEALVLYAPLSLKSLSHYKQAPGRFEACFPRNTVSFEVQASLPLYLPFIITSRSPQYKYVEVCTALHTKLFDENAFIEFALALDRMKCVTRSLPAPQEPQPLVSSEGAHYDAVRGIWVNDVDDVDVTEYVNTEIYAIPSRLTSYKVFDISEIIQQNAATAAKEQVGCAPQEIPGVVSFKFDWSTHHDVVCSQVLGMLVQSGFLSPGEMHLSSYSVRHDSGPITVSSNWLKIVIPTAPAAQPATVTLSGEDFKEEVIWDKKTGFLLGAGTTLLPSKTIYYISTSIPTSEP</sequence>
<feature type="compositionally biased region" description="Polar residues" evidence="1">
    <location>
        <begin position="13"/>
        <end position="27"/>
    </location>
</feature>
<keyword evidence="3" id="KW-1185">Reference proteome</keyword>
<dbReference type="AlphaFoldDB" id="A0A428NQB0"/>
<protein>
    <submittedName>
        <fullName evidence="2">Uncharacterized protein</fullName>
    </submittedName>
</protein>
<reference evidence="2 3" key="1">
    <citation type="submission" date="2017-06" db="EMBL/GenBank/DDBJ databases">
        <title>Comparative genomic analysis of Ambrosia Fusariam Clade fungi.</title>
        <authorList>
            <person name="Stajich J.E."/>
            <person name="Carrillo J."/>
            <person name="Kijimoto T."/>
            <person name="Eskalen A."/>
            <person name="O'Donnell K."/>
            <person name="Kasson M."/>
        </authorList>
    </citation>
    <scope>NUCLEOTIDE SEQUENCE [LARGE SCALE GENOMIC DNA]</scope>
    <source>
        <strain evidence="2 3">NRRL62606</strain>
    </source>
</reference>
<name>A0A428NQB0_9HYPO</name>
<evidence type="ECO:0000256" key="1">
    <source>
        <dbReference type="SAM" id="MobiDB-lite"/>
    </source>
</evidence>
<dbReference type="EMBL" id="NKCL01001146">
    <property type="protein sequence ID" value="RSL42930.1"/>
    <property type="molecule type" value="Genomic_DNA"/>
</dbReference>
<dbReference type="Proteomes" id="UP000287972">
    <property type="component" value="Unassembled WGS sequence"/>
</dbReference>
<gene>
    <name evidence="2" type="ORF">CEP51_016422</name>
</gene>
<comment type="caution">
    <text evidence="2">The sequence shown here is derived from an EMBL/GenBank/DDBJ whole genome shotgun (WGS) entry which is preliminary data.</text>
</comment>